<feature type="region of interest" description="Disordered" evidence="1">
    <location>
        <begin position="221"/>
        <end position="245"/>
    </location>
</feature>
<dbReference type="RefSeq" id="WP_119085495.1">
    <property type="nucleotide sequence ID" value="NZ_QXIY01000016.1"/>
</dbReference>
<keyword evidence="3" id="KW-1185">Reference proteome</keyword>
<gene>
    <name evidence="2" type="ORF">SMC1_03905</name>
</gene>
<feature type="compositionally biased region" description="Basic and acidic residues" evidence="1">
    <location>
        <begin position="236"/>
        <end position="245"/>
    </location>
</feature>
<comment type="caution">
    <text evidence="2">The sequence shown here is derived from an EMBL/GenBank/DDBJ whole genome shotgun (WGS) entry which is preliminary data.</text>
</comment>
<evidence type="ECO:0000313" key="2">
    <source>
        <dbReference type="EMBL" id="RIE16959.1"/>
    </source>
</evidence>
<evidence type="ECO:0000313" key="3">
    <source>
        <dbReference type="Proteomes" id="UP000266113"/>
    </source>
</evidence>
<dbReference type="Proteomes" id="UP000266113">
    <property type="component" value="Unassembled WGS sequence"/>
</dbReference>
<sequence>MTELDRMLADNQNSTRMNQAKQIAKSTAEVALLAVGIHGKAILSKAAGSIKTPLAKTVLKNTSAEPLKKNLKAGYDTLYEVGKKKLKDPKLLQTLGKGAEIVGKEGVARIKGEIKKQLPPEIAALQDISAGFTNTRELLKALHSPLPTEINGVINAVSKATLGKGDLTHGVIGYANKVLKSIAVPGKNSKYILAQLKGGEAQIDKMIGQTTAELLKDTKEMLENSEKDAEDEARSEEDIKRIRKA</sequence>
<accession>A0A398DSE5</accession>
<evidence type="ECO:0000256" key="1">
    <source>
        <dbReference type="SAM" id="MobiDB-lite"/>
    </source>
</evidence>
<reference evidence="2 3" key="1">
    <citation type="submission" date="2018-09" db="EMBL/GenBank/DDBJ databases">
        <title>Discovery and Ecogenomic Context for Candidatus Cryosericales, a Global Caldiserica Order Active in Thawing Permafrost.</title>
        <authorList>
            <person name="Martinez M.A."/>
            <person name="Woodcroft B.J."/>
            <person name="Ignacio Espinoza J.C."/>
            <person name="Zayed A."/>
            <person name="Singleton C.M."/>
            <person name="Boyd J."/>
            <person name="Li Y.-F."/>
            <person name="Purvine S."/>
            <person name="Maughan H."/>
            <person name="Hodgkins S.B."/>
            <person name="Anderson D."/>
            <person name="Sederholm M."/>
            <person name="Temperton B."/>
            <person name="Saleska S.R."/>
            <person name="Tyson G.W."/>
            <person name="Rich V.I."/>
        </authorList>
    </citation>
    <scope>NUCLEOTIDE SEQUENCE [LARGE SCALE GENOMIC DNA]</scope>
    <source>
        <strain evidence="2 3">SMC1</strain>
    </source>
</reference>
<dbReference type="EMBL" id="QXIY01000016">
    <property type="protein sequence ID" value="RIE16959.1"/>
    <property type="molecule type" value="Genomic_DNA"/>
</dbReference>
<protein>
    <submittedName>
        <fullName evidence="2">Uncharacterized protein</fullName>
    </submittedName>
</protein>
<name>A0A398DSE5_9BACT</name>
<proteinExistence type="predicted"/>
<dbReference type="AlphaFoldDB" id="A0A398DSE5"/>
<organism evidence="2 3">
    <name type="scientific">Candidatus Cryosericum septentrionale</name>
    <dbReference type="NCBI Taxonomy" id="2290913"/>
    <lineage>
        <taxon>Bacteria</taxon>
        <taxon>Pseudomonadati</taxon>
        <taxon>Caldisericota/Cryosericota group</taxon>
        <taxon>Candidatus Cryosericota</taxon>
        <taxon>Candidatus Cryosericia</taxon>
        <taxon>Candidatus Cryosericales</taxon>
        <taxon>Candidatus Cryosericaceae</taxon>
        <taxon>Candidatus Cryosericum</taxon>
    </lineage>
</organism>